<dbReference type="AlphaFoldDB" id="A0A232EI35"/>
<dbReference type="EMBL" id="NNAY01004376">
    <property type="protein sequence ID" value="OXU17982.1"/>
    <property type="molecule type" value="Genomic_DNA"/>
</dbReference>
<protein>
    <recommendedName>
        <fullName evidence="4">DUF4806 domain-containing protein</fullName>
    </recommendedName>
</protein>
<accession>A0A232EI35</accession>
<organism evidence="2 3">
    <name type="scientific">Trichomalopsis sarcophagae</name>
    <dbReference type="NCBI Taxonomy" id="543379"/>
    <lineage>
        <taxon>Eukaryota</taxon>
        <taxon>Metazoa</taxon>
        <taxon>Ecdysozoa</taxon>
        <taxon>Arthropoda</taxon>
        <taxon>Hexapoda</taxon>
        <taxon>Insecta</taxon>
        <taxon>Pterygota</taxon>
        <taxon>Neoptera</taxon>
        <taxon>Endopterygota</taxon>
        <taxon>Hymenoptera</taxon>
        <taxon>Apocrita</taxon>
        <taxon>Proctotrupomorpha</taxon>
        <taxon>Chalcidoidea</taxon>
        <taxon>Pteromalidae</taxon>
        <taxon>Pteromalinae</taxon>
        <taxon>Trichomalopsis</taxon>
    </lineage>
</organism>
<keyword evidence="3" id="KW-1185">Reference proteome</keyword>
<feature type="compositionally biased region" description="Basic residues" evidence="1">
    <location>
        <begin position="344"/>
        <end position="354"/>
    </location>
</feature>
<evidence type="ECO:0000256" key="1">
    <source>
        <dbReference type="SAM" id="MobiDB-lite"/>
    </source>
</evidence>
<evidence type="ECO:0008006" key="4">
    <source>
        <dbReference type="Google" id="ProtNLM"/>
    </source>
</evidence>
<name>A0A232EI35_9HYME</name>
<evidence type="ECO:0000313" key="2">
    <source>
        <dbReference type="EMBL" id="OXU17982.1"/>
    </source>
</evidence>
<dbReference type="PANTHER" id="PTHR34153:SF2">
    <property type="entry name" value="SI:CH211-262H13.3-RELATED"/>
    <property type="match status" value="1"/>
</dbReference>
<proteinExistence type="predicted"/>
<dbReference type="Proteomes" id="UP000215335">
    <property type="component" value="Unassembled WGS sequence"/>
</dbReference>
<dbReference type="PANTHER" id="PTHR34153">
    <property type="entry name" value="SI:CH211-262H13.3-RELATED-RELATED"/>
    <property type="match status" value="1"/>
</dbReference>
<sequence>MRTFATGDPFFVNLKGFLTSLRGNAKEVSPSNNSTGSQIEENVDTELDDTETIIQEGANVDENGVGILQHALNQSFLYAGQYAAPEETGNEEDLAIDPQLLHRTENNESENDNEGNHAAGVRMQDREINENDDNNRNAAQVAVNQNQTNMCAPVNQNRRNSIAYLQEENHHPDKCCIGCKNTCIHILKSLVELKEAIQNNPNMAIIPAPTFDLLPRLPFENVEDLDDFDERLGDPREADMADQFEKLLASKGGNTLSKIVSKAMSAFITDELCKKITWTGVKDTLKAEIMNFPSIVIKVVRKQFACKDSEAEEQIKDWLRRPSDRIAQAAKTQRNKMMRQERRLQRRGNRQNEN</sequence>
<gene>
    <name evidence="2" type="ORF">TSAR_007268</name>
</gene>
<feature type="region of interest" description="Disordered" evidence="1">
    <location>
        <begin position="322"/>
        <end position="354"/>
    </location>
</feature>
<reference evidence="2 3" key="1">
    <citation type="journal article" date="2017" name="Curr. Biol.">
        <title>The Evolution of Venom by Co-option of Single-Copy Genes.</title>
        <authorList>
            <person name="Martinson E.O."/>
            <person name="Mrinalini"/>
            <person name="Kelkar Y.D."/>
            <person name="Chang C.H."/>
            <person name="Werren J.H."/>
        </authorList>
    </citation>
    <scope>NUCLEOTIDE SEQUENCE [LARGE SCALE GENOMIC DNA]</scope>
    <source>
        <strain evidence="2 3">Alberta</strain>
        <tissue evidence="2">Whole body</tissue>
    </source>
</reference>
<comment type="caution">
    <text evidence="2">The sequence shown here is derived from an EMBL/GenBank/DDBJ whole genome shotgun (WGS) entry which is preliminary data.</text>
</comment>
<evidence type="ECO:0000313" key="3">
    <source>
        <dbReference type="Proteomes" id="UP000215335"/>
    </source>
</evidence>